<sequence>MTLTLENQTDPRHFRRVLGNYPTGVCVITALDPELGPIGMTVGSFTSVSLDPALVAFLPIRESGTYQRIRSIGKFCVNVLASDQDELCRLFARRGNDKFAGSPWHPAPSGAPVLDGTIAWIDCELAAVHEAGDHDIVIGAVTGLDVAENPLPPLLFFQGGYGRFSTLSLLAGSDDGLSAQLQLANRARPYIASLAEKYDVDCHASAVVDDDLVQLAYAGGGGTDTGLSKVGLRLPFVPPMGSLFVAWAGGGAVDAWLAKSGKGDDAVFRARFDEHLALIRRQGWIAAPDDDRLYAMESVVEQLATSGVLPARQRQLQNLLQEVAEDYAADVDPATDRAHSISAPVFDRNRDVVLTLTLYERLRRTGAPRAEYQAALLDAAAQVTRDIGGSSPA</sequence>
<dbReference type="PANTHER" id="PTHR30466:SF11">
    <property type="entry name" value="FLAVIN-DEPENDENT MONOOXYGENASE, REDUCTASE SUBUNIT HSAB"/>
    <property type="match status" value="1"/>
</dbReference>
<proteinExistence type="inferred from homology"/>
<comment type="similarity">
    <text evidence="1">Belongs to the non-flavoprotein flavin reductase family.</text>
</comment>
<dbReference type="EMBL" id="JAKLTQ010000010">
    <property type="protein sequence ID" value="MCG2622980.1"/>
    <property type="molecule type" value="Genomic_DNA"/>
</dbReference>
<dbReference type="Gene3D" id="3.30.450.40">
    <property type="match status" value="2"/>
</dbReference>
<dbReference type="InterPro" id="IPR029016">
    <property type="entry name" value="GAF-like_dom_sf"/>
</dbReference>
<evidence type="ECO:0000259" key="3">
    <source>
        <dbReference type="PROSITE" id="PS51078"/>
    </source>
</evidence>
<protein>
    <submittedName>
        <fullName evidence="4">Flavin reductase</fullName>
    </submittedName>
</protein>
<feature type="domain" description="IclR-ED" evidence="3">
    <location>
        <begin position="168"/>
        <end position="389"/>
    </location>
</feature>
<evidence type="ECO:0000313" key="5">
    <source>
        <dbReference type="Proteomes" id="UP001165368"/>
    </source>
</evidence>
<keyword evidence="2" id="KW-0560">Oxidoreductase</keyword>
<organism evidence="4 5">
    <name type="scientific">Arthrobacter hankyongi</name>
    <dbReference type="NCBI Taxonomy" id="2904801"/>
    <lineage>
        <taxon>Bacteria</taxon>
        <taxon>Bacillati</taxon>
        <taxon>Actinomycetota</taxon>
        <taxon>Actinomycetes</taxon>
        <taxon>Micrococcales</taxon>
        <taxon>Micrococcaceae</taxon>
        <taxon>Arthrobacter</taxon>
    </lineage>
</organism>
<dbReference type="InterPro" id="IPR002563">
    <property type="entry name" value="Flavin_Rdtase-like_dom"/>
</dbReference>
<gene>
    <name evidence="4" type="ORF">LVY72_13845</name>
</gene>
<reference evidence="4" key="1">
    <citation type="submission" date="2022-01" db="EMBL/GenBank/DDBJ databases">
        <authorList>
            <person name="Jo J.-H."/>
            <person name="Im W.-T."/>
        </authorList>
    </citation>
    <scope>NUCLEOTIDE SEQUENCE</scope>
    <source>
        <strain evidence="4">I2-34</strain>
    </source>
</reference>
<keyword evidence="5" id="KW-1185">Reference proteome</keyword>
<dbReference type="SUPFAM" id="SSF50475">
    <property type="entry name" value="FMN-binding split barrel"/>
    <property type="match status" value="1"/>
</dbReference>
<evidence type="ECO:0000313" key="4">
    <source>
        <dbReference type="EMBL" id="MCG2622980.1"/>
    </source>
</evidence>
<dbReference type="RefSeq" id="WP_237821834.1">
    <property type="nucleotide sequence ID" value="NZ_JAKLTQ010000010.1"/>
</dbReference>
<comment type="caution">
    <text evidence="4">The sequence shown here is derived from an EMBL/GenBank/DDBJ whole genome shotgun (WGS) entry which is preliminary data.</text>
</comment>
<name>A0ABS9L8H6_9MICC</name>
<dbReference type="PANTHER" id="PTHR30466">
    <property type="entry name" value="FLAVIN REDUCTASE"/>
    <property type="match status" value="1"/>
</dbReference>
<evidence type="ECO:0000256" key="1">
    <source>
        <dbReference type="ARBA" id="ARBA00008898"/>
    </source>
</evidence>
<dbReference type="Gene3D" id="2.30.110.10">
    <property type="entry name" value="Electron Transport, Fmn-binding Protein, Chain A"/>
    <property type="match status" value="1"/>
</dbReference>
<dbReference type="SMART" id="SM00903">
    <property type="entry name" value="Flavin_Reduct"/>
    <property type="match status" value="1"/>
</dbReference>
<accession>A0ABS9L8H6</accession>
<dbReference type="InterPro" id="IPR014757">
    <property type="entry name" value="Tscrpt_reg_IclR_C"/>
</dbReference>
<dbReference type="InterPro" id="IPR012349">
    <property type="entry name" value="Split_barrel_FMN-bd"/>
</dbReference>
<dbReference type="Pfam" id="PF01614">
    <property type="entry name" value="IclR_C"/>
    <property type="match status" value="1"/>
</dbReference>
<dbReference type="PROSITE" id="PS51078">
    <property type="entry name" value="ICLR_ED"/>
    <property type="match status" value="1"/>
</dbReference>
<dbReference type="Pfam" id="PF01613">
    <property type="entry name" value="Flavin_Reduct"/>
    <property type="match status" value="1"/>
</dbReference>
<dbReference type="InterPro" id="IPR050268">
    <property type="entry name" value="NADH-dep_flavin_reductase"/>
</dbReference>
<evidence type="ECO:0000256" key="2">
    <source>
        <dbReference type="ARBA" id="ARBA00023002"/>
    </source>
</evidence>
<dbReference type="Proteomes" id="UP001165368">
    <property type="component" value="Unassembled WGS sequence"/>
</dbReference>
<dbReference type="SUPFAM" id="SSF55781">
    <property type="entry name" value="GAF domain-like"/>
    <property type="match status" value="2"/>
</dbReference>